<accession>A0A2J6SBK2</accession>
<proteinExistence type="predicted"/>
<dbReference type="InterPro" id="IPR000250">
    <property type="entry name" value="Peptidase_G1"/>
</dbReference>
<evidence type="ECO:0000313" key="3">
    <source>
        <dbReference type="EMBL" id="PMD48158.1"/>
    </source>
</evidence>
<dbReference type="OrthoDB" id="2862635at2759"/>
<evidence type="ECO:0000256" key="2">
    <source>
        <dbReference type="SAM" id="MobiDB-lite"/>
    </source>
</evidence>
<dbReference type="Proteomes" id="UP000235786">
    <property type="component" value="Unassembled WGS sequence"/>
</dbReference>
<dbReference type="SUPFAM" id="SSF49899">
    <property type="entry name" value="Concanavalin A-like lectins/glucanases"/>
    <property type="match status" value="1"/>
</dbReference>
<sequence>MKLETSYSITLNQLKYSAQLKASFIKVLHPQTPCSRHKAAHSSWLSSTYGGRVCCTANKDALRRRSKVSPLQGKPSTLTTHSHPAQRAGELSGSSLKNVTNNPVDGSTNWSGAVISPAPSGTFTSIEGQFTIPVPTVHQVPLPETTMSQYGSELTDLGTTMFSKPATFHGMSGTLLDLSVIEGFPANPSNEIFISLTEVSPSVGNVLFEKLSQGVGAQGDISSPTPSADLQGINVEWFVEDPGLPQVPFLDFGTVIFTNCAAGISTGTSANLATSTLLSLITESDGTITSILTDEALLSDTSVEIVYVGP</sequence>
<feature type="compositionally biased region" description="Polar residues" evidence="2">
    <location>
        <begin position="74"/>
        <end position="83"/>
    </location>
</feature>
<feature type="active site" description="Proton acceptor" evidence="1">
    <location>
        <position position="240"/>
    </location>
</feature>
<feature type="region of interest" description="Disordered" evidence="2">
    <location>
        <begin position="65"/>
        <end position="103"/>
    </location>
</feature>
<dbReference type="Pfam" id="PF01828">
    <property type="entry name" value="Peptidase_A4"/>
    <property type="match status" value="1"/>
</dbReference>
<keyword evidence="4" id="KW-1185">Reference proteome</keyword>
<dbReference type="GO" id="GO:0070007">
    <property type="term" value="F:glutamic-type endopeptidase activity"/>
    <property type="evidence" value="ECO:0007669"/>
    <property type="project" value="InterPro"/>
</dbReference>
<dbReference type="Gene3D" id="2.60.120.700">
    <property type="entry name" value="Peptidase G1"/>
    <property type="match status" value="1"/>
</dbReference>
<dbReference type="InterPro" id="IPR038656">
    <property type="entry name" value="Peptidase_G1_sf"/>
</dbReference>
<organism evidence="3 4">
    <name type="scientific">Hyaloscypha variabilis (strain UAMH 11265 / GT02V1 / F)</name>
    <name type="common">Meliniomyces variabilis</name>
    <dbReference type="NCBI Taxonomy" id="1149755"/>
    <lineage>
        <taxon>Eukaryota</taxon>
        <taxon>Fungi</taxon>
        <taxon>Dikarya</taxon>
        <taxon>Ascomycota</taxon>
        <taxon>Pezizomycotina</taxon>
        <taxon>Leotiomycetes</taxon>
        <taxon>Helotiales</taxon>
        <taxon>Hyaloscyphaceae</taxon>
        <taxon>Hyaloscypha</taxon>
        <taxon>Hyaloscypha variabilis</taxon>
    </lineage>
</organism>
<evidence type="ECO:0000256" key="1">
    <source>
        <dbReference type="PIRSR" id="PIRSR600250-50"/>
    </source>
</evidence>
<dbReference type="PANTHER" id="PTHR37536:SF1">
    <property type="entry name" value="ASPERGILLOPEPSIN, PUTAITVE (AFU_ORTHOLOGUE AFUA_7G01200)"/>
    <property type="match status" value="1"/>
</dbReference>
<evidence type="ECO:0000313" key="4">
    <source>
        <dbReference type="Proteomes" id="UP000235786"/>
    </source>
</evidence>
<gene>
    <name evidence="3" type="ORF">L207DRAFT_521569</name>
</gene>
<dbReference type="EMBL" id="KZ613937">
    <property type="protein sequence ID" value="PMD48158.1"/>
    <property type="molecule type" value="Genomic_DNA"/>
</dbReference>
<dbReference type="InterPro" id="IPR013320">
    <property type="entry name" value="ConA-like_dom_sf"/>
</dbReference>
<dbReference type="STRING" id="1149755.A0A2J6SBK2"/>
<feature type="compositionally biased region" description="Polar residues" evidence="2">
    <location>
        <begin position="92"/>
        <end position="103"/>
    </location>
</feature>
<name>A0A2J6SBK2_HYAVF</name>
<dbReference type="CDD" id="cd13426">
    <property type="entry name" value="Peptidase_G1"/>
    <property type="match status" value="1"/>
</dbReference>
<reference evidence="3 4" key="1">
    <citation type="submission" date="2016-04" db="EMBL/GenBank/DDBJ databases">
        <title>A degradative enzymes factory behind the ericoid mycorrhizal symbiosis.</title>
        <authorList>
            <consortium name="DOE Joint Genome Institute"/>
            <person name="Martino E."/>
            <person name="Morin E."/>
            <person name="Grelet G."/>
            <person name="Kuo A."/>
            <person name="Kohler A."/>
            <person name="Daghino S."/>
            <person name="Barry K."/>
            <person name="Choi C."/>
            <person name="Cichocki N."/>
            <person name="Clum A."/>
            <person name="Copeland A."/>
            <person name="Hainaut M."/>
            <person name="Haridas S."/>
            <person name="Labutti K."/>
            <person name="Lindquist E."/>
            <person name="Lipzen A."/>
            <person name="Khouja H.-R."/>
            <person name="Murat C."/>
            <person name="Ohm R."/>
            <person name="Olson A."/>
            <person name="Spatafora J."/>
            <person name="Veneault-Fourrey C."/>
            <person name="Henrissat B."/>
            <person name="Grigoriev I."/>
            <person name="Martin F."/>
            <person name="Perotto S."/>
        </authorList>
    </citation>
    <scope>NUCLEOTIDE SEQUENCE [LARGE SCALE GENOMIC DNA]</scope>
    <source>
        <strain evidence="3 4">F</strain>
    </source>
</reference>
<dbReference type="GO" id="GO:0006508">
    <property type="term" value="P:proteolysis"/>
    <property type="evidence" value="ECO:0007669"/>
    <property type="project" value="InterPro"/>
</dbReference>
<protein>
    <submittedName>
        <fullName evidence="3">Uncharacterized protein</fullName>
    </submittedName>
</protein>
<dbReference type="PANTHER" id="PTHR37536">
    <property type="entry name" value="PUTATIVE (AFU_ORTHOLOGUE AFUA_3G02970)-RELATED"/>
    <property type="match status" value="1"/>
</dbReference>
<dbReference type="AlphaFoldDB" id="A0A2J6SBK2"/>